<organism evidence="2 3">
    <name type="scientific">Candidatus Staskawiczbacteria bacterium RIFCSPHIGHO2_02_FULL_34_9</name>
    <dbReference type="NCBI Taxonomy" id="1802206"/>
    <lineage>
        <taxon>Bacteria</taxon>
        <taxon>Candidatus Staskawicziibacteriota</taxon>
    </lineage>
</organism>
<evidence type="ECO:0000256" key="1">
    <source>
        <dbReference type="SAM" id="Coils"/>
    </source>
</evidence>
<dbReference type="EMBL" id="MHOS01000034">
    <property type="protein sequence ID" value="OGZ67592.1"/>
    <property type="molecule type" value="Genomic_DNA"/>
</dbReference>
<dbReference type="AlphaFoldDB" id="A0A1G2HYH0"/>
<evidence type="ECO:0000313" key="3">
    <source>
        <dbReference type="Proteomes" id="UP000176421"/>
    </source>
</evidence>
<sequence length="88" mass="10324">MKKKNVTIDDLAIMVQKGFDGVDISFDRIEGKLDKAEGRLIKIEIRMDNVESEIEEIRKHQIVHTIYRDEFEKLQNRVKALEKLLIKG</sequence>
<comment type="caution">
    <text evidence="2">The sequence shown here is derived from an EMBL/GenBank/DDBJ whole genome shotgun (WGS) entry which is preliminary data.</text>
</comment>
<dbReference type="Proteomes" id="UP000176421">
    <property type="component" value="Unassembled WGS sequence"/>
</dbReference>
<accession>A0A1G2HYH0</accession>
<evidence type="ECO:0000313" key="2">
    <source>
        <dbReference type="EMBL" id="OGZ67592.1"/>
    </source>
</evidence>
<name>A0A1G2HYH0_9BACT</name>
<proteinExistence type="predicted"/>
<reference evidence="2 3" key="1">
    <citation type="journal article" date="2016" name="Nat. Commun.">
        <title>Thousands of microbial genomes shed light on interconnected biogeochemical processes in an aquifer system.</title>
        <authorList>
            <person name="Anantharaman K."/>
            <person name="Brown C.T."/>
            <person name="Hug L.A."/>
            <person name="Sharon I."/>
            <person name="Castelle C.J."/>
            <person name="Probst A.J."/>
            <person name="Thomas B.C."/>
            <person name="Singh A."/>
            <person name="Wilkins M.J."/>
            <person name="Karaoz U."/>
            <person name="Brodie E.L."/>
            <person name="Williams K.H."/>
            <person name="Hubbard S.S."/>
            <person name="Banfield J.F."/>
        </authorList>
    </citation>
    <scope>NUCLEOTIDE SEQUENCE [LARGE SCALE GENOMIC DNA]</scope>
</reference>
<feature type="coiled-coil region" evidence="1">
    <location>
        <begin position="33"/>
        <end position="84"/>
    </location>
</feature>
<dbReference type="Gene3D" id="1.20.5.110">
    <property type="match status" value="1"/>
</dbReference>
<keyword evidence="1" id="KW-0175">Coiled coil</keyword>
<gene>
    <name evidence="2" type="ORF">A3D35_02380</name>
</gene>
<protein>
    <submittedName>
        <fullName evidence="2">Uncharacterized protein</fullName>
    </submittedName>
</protein>
<dbReference type="STRING" id="1802206.A3D35_02380"/>